<dbReference type="GO" id="GO:0005737">
    <property type="term" value="C:cytoplasm"/>
    <property type="evidence" value="ECO:0007669"/>
    <property type="project" value="UniProtKB-SubCell"/>
</dbReference>
<evidence type="ECO:0000259" key="8">
    <source>
        <dbReference type="Pfam" id="PF01895"/>
    </source>
</evidence>
<gene>
    <name evidence="9" type="primary">phoU</name>
    <name evidence="9" type="ORF">D5R95_06130</name>
</gene>
<organism evidence="9 10">
    <name type="scientific">Methanosalsum natronophilum</name>
    <dbReference type="NCBI Taxonomy" id="768733"/>
    <lineage>
        <taxon>Archaea</taxon>
        <taxon>Methanobacteriati</taxon>
        <taxon>Methanobacteriota</taxon>
        <taxon>Stenosarchaea group</taxon>
        <taxon>Methanomicrobia</taxon>
        <taxon>Methanosarcinales</taxon>
        <taxon>Methanosarcinaceae</taxon>
        <taxon>Methanosalsum</taxon>
    </lineage>
</organism>
<evidence type="ECO:0000256" key="4">
    <source>
        <dbReference type="ARBA" id="ARBA00022448"/>
    </source>
</evidence>
<dbReference type="PANTHER" id="PTHR42930:SF3">
    <property type="entry name" value="PHOSPHATE-SPECIFIC TRANSPORT SYSTEM ACCESSORY PROTEIN PHOU"/>
    <property type="match status" value="1"/>
</dbReference>
<evidence type="ECO:0000256" key="7">
    <source>
        <dbReference type="PIRNR" id="PIRNR003107"/>
    </source>
</evidence>
<dbReference type="AlphaFoldDB" id="A0A3R7VTD8"/>
<comment type="similarity">
    <text evidence="2 7">Belongs to the PhoU family.</text>
</comment>
<dbReference type="Proteomes" id="UP000284763">
    <property type="component" value="Unassembled WGS sequence"/>
</dbReference>
<dbReference type="NCBIfam" id="TIGR02135">
    <property type="entry name" value="phoU_full"/>
    <property type="match status" value="1"/>
</dbReference>
<comment type="subcellular location">
    <subcellularLocation>
        <location evidence="1 7">Cytoplasm</location>
    </subcellularLocation>
</comment>
<dbReference type="PANTHER" id="PTHR42930">
    <property type="entry name" value="PHOSPHATE-SPECIFIC TRANSPORT SYSTEM ACCESSORY PROTEIN PHOU"/>
    <property type="match status" value="1"/>
</dbReference>
<comment type="caution">
    <text evidence="9">The sequence shown here is derived from an EMBL/GenBank/DDBJ whole genome shotgun (WGS) entry which is preliminary data.</text>
</comment>
<keyword evidence="6 7" id="KW-0592">Phosphate transport</keyword>
<evidence type="ECO:0000256" key="5">
    <source>
        <dbReference type="ARBA" id="ARBA00022490"/>
    </source>
</evidence>
<reference evidence="9 10" key="1">
    <citation type="submission" date="2018-08" db="EMBL/GenBank/DDBJ databases">
        <title>The metabolism and importance of syntrophic acetate oxidation coupled to methane or sulfide production in haloalkaline environments.</title>
        <authorList>
            <person name="Timmers P.H.A."/>
            <person name="Vavourakis C.D."/>
            <person name="Sorokin D.Y."/>
            <person name="Sinninghe Damste J.S."/>
            <person name="Muyzer G."/>
            <person name="Stams A.J.M."/>
            <person name="Plugge C.M."/>
        </authorList>
    </citation>
    <scope>NUCLEOTIDE SEQUENCE [LARGE SCALE GENOMIC DNA]</scope>
    <source>
        <strain evidence="9">MSAO_Arc3</strain>
    </source>
</reference>
<evidence type="ECO:0000256" key="3">
    <source>
        <dbReference type="ARBA" id="ARBA00011738"/>
    </source>
</evidence>
<dbReference type="InterPro" id="IPR028366">
    <property type="entry name" value="PhoU"/>
</dbReference>
<dbReference type="InterPro" id="IPR038078">
    <property type="entry name" value="PhoU-like_sf"/>
</dbReference>
<name>A0A3R7VTD8_9EURY</name>
<comment type="subunit">
    <text evidence="3 7">Homodimer.</text>
</comment>
<comment type="function">
    <text evidence="7">Plays a role in the regulation of phosphate uptake.</text>
</comment>
<dbReference type="Pfam" id="PF01895">
    <property type="entry name" value="PhoU"/>
    <property type="match status" value="2"/>
</dbReference>
<dbReference type="SUPFAM" id="SSF109755">
    <property type="entry name" value="PhoU-like"/>
    <property type="match status" value="1"/>
</dbReference>
<dbReference type="Gene3D" id="1.20.58.220">
    <property type="entry name" value="Phosphate transport system protein phou homolog 2, domain 2"/>
    <property type="match status" value="1"/>
</dbReference>
<dbReference type="GO" id="GO:0045936">
    <property type="term" value="P:negative regulation of phosphate metabolic process"/>
    <property type="evidence" value="ECO:0007669"/>
    <property type="project" value="InterPro"/>
</dbReference>
<feature type="domain" description="PhoU" evidence="8">
    <location>
        <begin position="120"/>
        <end position="207"/>
    </location>
</feature>
<evidence type="ECO:0000256" key="1">
    <source>
        <dbReference type="ARBA" id="ARBA00004496"/>
    </source>
</evidence>
<protein>
    <recommendedName>
        <fullName evidence="7">Phosphate-specific transport system accessory protein PhoU</fullName>
    </recommendedName>
</protein>
<dbReference type="PIRSF" id="PIRSF003107">
    <property type="entry name" value="PhoU"/>
    <property type="match status" value="1"/>
</dbReference>
<evidence type="ECO:0000256" key="2">
    <source>
        <dbReference type="ARBA" id="ARBA00008107"/>
    </source>
</evidence>
<dbReference type="InterPro" id="IPR026022">
    <property type="entry name" value="PhoU_dom"/>
</dbReference>
<evidence type="ECO:0000256" key="6">
    <source>
        <dbReference type="ARBA" id="ARBA00022592"/>
    </source>
</evidence>
<dbReference type="EMBL" id="QZAB01000387">
    <property type="protein sequence ID" value="RQD83755.1"/>
    <property type="molecule type" value="Genomic_DNA"/>
</dbReference>
<feature type="domain" description="PhoU" evidence="8">
    <location>
        <begin position="17"/>
        <end position="102"/>
    </location>
</feature>
<accession>A0A3R7VTD8</accession>
<proteinExistence type="inferred from homology"/>
<evidence type="ECO:0000313" key="10">
    <source>
        <dbReference type="Proteomes" id="UP000284763"/>
    </source>
</evidence>
<keyword evidence="5 7" id="KW-0963">Cytoplasm</keyword>
<sequence>MVRERYENELLKLKKKIVEMGDMSNEIIENGMRSFIDLDYELAKSTVAMDDLIDNKEMEVEASALRLIALQQPMAGDLRLITSCLKISLDLERMSDLAVNIAILSERIDEEHIKPLIDTEKMGNIAYSMLKDSIIAFETSDIELAKQTAKKDEEIDKLFYSVWMELIEMMSSVCKDNSLITNASNLLFVIRYLERIGDHACNICESVVYMVTGERVELN</sequence>
<evidence type="ECO:0000313" key="9">
    <source>
        <dbReference type="EMBL" id="RQD83755.1"/>
    </source>
</evidence>
<dbReference type="GO" id="GO:0030643">
    <property type="term" value="P:intracellular phosphate ion homeostasis"/>
    <property type="evidence" value="ECO:0007669"/>
    <property type="project" value="InterPro"/>
</dbReference>
<keyword evidence="4 7" id="KW-0813">Transport</keyword>
<dbReference type="FunFam" id="1.20.58.220:FF:000004">
    <property type="entry name" value="Phosphate-specific transport system accessory protein PhoU"/>
    <property type="match status" value="1"/>
</dbReference>
<dbReference type="GO" id="GO:0006817">
    <property type="term" value="P:phosphate ion transport"/>
    <property type="evidence" value="ECO:0007669"/>
    <property type="project" value="UniProtKB-KW"/>
</dbReference>